<feature type="transmembrane region" description="Helical" evidence="1">
    <location>
        <begin position="90"/>
        <end position="109"/>
    </location>
</feature>
<name>A0A1C5H842_9ACTN</name>
<keyword evidence="1" id="KW-0812">Transmembrane</keyword>
<keyword evidence="1" id="KW-0472">Membrane</keyword>
<reference evidence="3" key="1">
    <citation type="submission" date="2016-06" db="EMBL/GenBank/DDBJ databases">
        <authorList>
            <person name="Varghese N."/>
            <person name="Submissions Spin"/>
        </authorList>
    </citation>
    <scope>NUCLEOTIDE SEQUENCE [LARGE SCALE GENOMIC DNA]</scope>
    <source>
        <strain evidence="3">DSM 45161</strain>
    </source>
</reference>
<dbReference type="Proteomes" id="UP000198215">
    <property type="component" value="Chromosome I"/>
</dbReference>
<dbReference type="AlphaFoldDB" id="A0A1C5H842"/>
<feature type="transmembrane region" description="Helical" evidence="1">
    <location>
        <begin position="20"/>
        <end position="40"/>
    </location>
</feature>
<feature type="transmembrane region" description="Helical" evidence="1">
    <location>
        <begin position="256"/>
        <end position="276"/>
    </location>
</feature>
<feature type="transmembrane region" description="Helical" evidence="1">
    <location>
        <begin position="201"/>
        <end position="221"/>
    </location>
</feature>
<organism evidence="2 3">
    <name type="scientific">Micromonospora coxensis</name>
    <dbReference type="NCBI Taxonomy" id="356852"/>
    <lineage>
        <taxon>Bacteria</taxon>
        <taxon>Bacillati</taxon>
        <taxon>Actinomycetota</taxon>
        <taxon>Actinomycetes</taxon>
        <taxon>Micromonosporales</taxon>
        <taxon>Micromonosporaceae</taxon>
        <taxon>Micromonospora</taxon>
    </lineage>
</organism>
<protein>
    <submittedName>
        <fullName evidence="2">Uncharacterized protein</fullName>
    </submittedName>
</protein>
<dbReference type="EMBL" id="LT607753">
    <property type="protein sequence ID" value="SCG41601.1"/>
    <property type="molecule type" value="Genomic_DNA"/>
</dbReference>
<evidence type="ECO:0000313" key="2">
    <source>
        <dbReference type="EMBL" id="SCG41601.1"/>
    </source>
</evidence>
<proteinExistence type="predicted"/>
<sequence>MSHTLTVPSSPPTDRPVRRLLWHLLAMFVAMVAGMVLLDPLWRTAGAALGFSGLLARPEVAALVMATDMSIAMALWMWHRGHPARATAEMVAAMYLPYLLLLVPFLTGLLDGDGLLLGGHLLMVPAMVVVAVRHRHAHPAAPPRRPVVAALVARWPSWLALLMTVDNWIAPTMLPALSLLVLPLGFLVAGTVRRSWRDRGAVASQLAGLVGWGTLATLAVVADDGPARWLVAGGWLAHAAWDVVHHRRDRVAPRGYTEFCAVLDISIGLTMVIAILA</sequence>
<feature type="transmembrane region" description="Helical" evidence="1">
    <location>
        <begin position="60"/>
        <end position="78"/>
    </location>
</feature>
<dbReference type="RefSeq" id="WP_231933527.1">
    <property type="nucleotide sequence ID" value="NZ_LT607753.1"/>
</dbReference>
<evidence type="ECO:0000313" key="3">
    <source>
        <dbReference type="Proteomes" id="UP000198215"/>
    </source>
</evidence>
<keyword evidence="1" id="KW-1133">Transmembrane helix</keyword>
<gene>
    <name evidence="2" type="ORF">GA0070614_0885</name>
</gene>
<accession>A0A1C5H842</accession>
<keyword evidence="3" id="KW-1185">Reference proteome</keyword>
<evidence type="ECO:0000256" key="1">
    <source>
        <dbReference type="SAM" id="Phobius"/>
    </source>
</evidence>
<feature type="transmembrane region" description="Helical" evidence="1">
    <location>
        <begin position="169"/>
        <end position="189"/>
    </location>
</feature>